<dbReference type="AlphaFoldDB" id="A0AAX0RS62"/>
<dbReference type="RefSeq" id="WP_098175872.1">
    <property type="nucleotide sequence ID" value="NZ_CP050509.1"/>
</dbReference>
<evidence type="ECO:0000259" key="1">
    <source>
        <dbReference type="Pfam" id="PF12867"/>
    </source>
</evidence>
<proteinExistence type="predicted"/>
<feature type="domain" description="DinB-like" evidence="1">
    <location>
        <begin position="27"/>
        <end position="148"/>
    </location>
</feature>
<protein>
    <recommendedName>
        <fullName evidence="1">DinB-like domain-containing protein</fullName>
    </recommendedName>
</protein>
<dbReference type="SUPFAM" id="SSF109854">
    <property type="entry name" value="DinB/YfiT-like putative metalloenzymes"/>
    <property type="match status" value="1"/>
</dbReference>
<dbReference type="EMBL" id="NUEQ01000015">
    <property type="protein sequence ID" value="PEJ33930.1"/>
    <property type="molecule type" value="Genomic_DNA"/>
</dbReference>
<organism evidence="2 3">
    <name type="scientific">Peribacillus butanolivorans</name>
    <dbReference type="NCBI Taxonomy" id="421767"/>
    <lineage>
        <taxon>Bacteria</taxon>
        <taxon>Bacillati</taxon>
        <taxon>Bacillota</taxon>
        <taxon>Bacilli</taxon>
        <taxon>Bacillales</taxon>
        <taxon>Bacillaceae</taxon>
        <taxon>Peribacillus</taxon>
    </lineage>
</organism>
<evidence type="ECO:0000313" key="3">
    <source>
        <dbReference type="Proteomes" id="UP000220106"/>
    </source>
</evidence>
<dbReference type="Pfam" id="PF12867">
    <property type="entry name" value="DinB_2"/>
    <property type="match status" value="1"/>
</dbReference>
<accession>A0AAX0RS62</accession>
<reference evidence="2 3" key="1">
    <citation type="submission" date="2017-09" db="EMBL/GenBank/DDBJ databases">
        <title>Large-scale bioinformatics analysis of Bacillus genomes uncovers conserved roles of natural products in bacterial physiology.</title>
        <authorList>
            <consortium name="Agbiome Team Llc"/>
            <person name="Bleich R.M."/>
            <person name="Kirk G.J."/>
            <person name="Santa Maria K.C."/>
            <person name="Allen S.E."/>
            <person name="Farag S."/>
            <person name="Shank E.A."/>
            <person name="Bowers A."/>
        </authorList>
    </citation>
    <scope>NUCLEOTIDE SEQUENCE [LARGE SCALE GENOMIC DNA]</scope>
    <source>
        <strain evidence="2 3">AFS003229</strain>
    </source>
</reference>
<dbReference type="Gene3D" id="1.20.120.450">
    <property type="entry name" value="dinb family like domain"/>
    <property type="match status" value="1"/>
</dbReference>
<dbReference type="InterPro" id="IPR034660">
    <property type="entry name" value="DinB/YfiT-like"/>
</dbReference>
<evidence type="ECO:0000313" key="2">
    <source>
        <dbReference type="EMBL" id="PEJ33930.1"/>
    </source>
</evidence>
<name>A0AAX0RS62_9BACI</name>
<dbReference type="InterPro" id="IPR024775">
    <property type="entry name" value="DinB-like"/>
</dbReference>
<dbReference type="Proteomes" id="UP000220106">
    <property type="component" value="Unassembled WGS sequence"/>
</dbReference>
<gene>
    <name evidence="2" type="ORF">CN689_10850</name>
</gene>
<sequence length="165" mass="18871">MNLKAVLLEQMGACYEQKNWFVPLNIAIDGLSAEQASWKTGDSNSIWQIVNHLIFWNERYLNRFKGLPLSQEEVNNNATFDSTNPNETNEEWQSVVLQLLRVMSDWADAIKDCDEEKFHSAAYEESDAPWSSVIANINIHNAYHIGQIVEIRKAQGVWDSKNGVN</sequence>
<comment type="caution">
    <text evidence="2">The sequence shown here is derived from an EMBL/GenBank/DDBJ whole genome shotgun (WGS) entry which is preliminary data.</text>
</comment>